<dbReference type="PANTHER" id="PTHR34992:SF11">
    <property type="entry name" value="COPPER ACQUISITION FACTOR BIM1-LIKE DOMAIN-CONTAINING PROTEIN"/>
    <property type="match status" value="1"/>
</dbReference>
<evidence type="ECO:0000256" key="6">
    <source>
        <dbReference type="ARBA" id="ARBA00023288"/>
    </source>
</evidence>
<comment type="caution">
    <text evidence="10">The sequence shown here is derived from an EMBL/GenBank/DDBJ whole genome shotgun (WGS) entry which is preliminary data.</text>
</comment>
<sequence>MKVLTLATMLLCSSAAMAHYTLDYPPSRGFSDDDEPIAPCGGAAYNAAGNRTQFPLTKGFVQISSFHPTASVQVNVAYGNNPTAADFTTASSTPAGTIQVTHPFQSCLPLDLSSFKGAANNVNATIQLVYNGGDSPLYQCADVILVTAAPSFDQSKCVDNANGNGGSTPSTTSPGGASGASAFSVKGAAATTAVAVFFAATMIL</sequence>
<dbReference type="Proteomes" id="UP000748756">
    <property type="component" value="Unassembled WGS sequence"/>
</dbReference>
<dbReference type="InterPro" id="IPR046530">
    <property type="entry name" value="BIM1-like_dom"/>
</dbReference>
<reference evidence="10" key="1">
    <citation type="journal article" date="2020" name="Fungal Divers.">
        <title>Resolving the Mortierellaceae phylogeny through synthesis of multi-gene phylogenetics and phylogenomics.</title>
        <authorList>
            <person name="Vandepol N."/>
            <person name="Liber J."/>
            <person name="Desiro A."/>
            <person name="Na H."/>
            <person name="Kennedy M."/>
            <person name="Barry K."/>
            <person name="Grigoriev I.V."/>
            <person name="Miller A.N."/>
            <person name="O'Donnell K."/>
            <person name="Stajich J.E."/>
            <person name="Bonito G."/>
        </authorList>
    </citation>
    <scope>NUCLEOTIDE SEQUENCE</scope>
    <source>
        <strain evidence="10">NRRL 6426</strain>
    </source>
</reference>
<dbReference type="Pfam" id="PF20238">
    <property type="entry name" value="BIM1-like_dom"/>
    <property type="match status" value="1"/>
</dbReference>
<evidence type="ECO:0000313" key="11">
    <source>
        <dbReference type="Proteomes" id="UP000748756"/>
    </source>
</evidence>
<keyword evidence="2" id="KW-1003">Cell membrane</keyword>
<comment type="subcellular location">
    <subcellularLocation>
        <location evidence="1">Cell membrane</location>
    </subcellularLocation>
    <subcellularLocation>
        <location evidence="7">Endomembrane system</location>
        <topology evidence="7">Lipid-anchor</topology>
    </subcellularLocation>
</comment>
<feature type="signal peptide" evidence="8">
    <location>
        <begin position="1"/>
        <end position="18"/>
    </location>
</feature>
<evidence type="ECO:0000256" key="7">
    <source>
        <dbReference type="ARBA" id="ARBA00037868"/>
    </source>
</evidence>
<keyword evidence="4" id="KW-0472">Membrane</keyword>
<evidence type="ECO:0000256" key="8">
    <source>
        <dbReference type="SAM" id="SignalP"/>
    </source>
</evidence>
<keyword evidence="11" id="KW-1185">Reference proteome</keyword>
<feature type="domain" description="Copper acquisition factor BIM1-like" evidence="9">
    <location>
        <begin position="17"/>
        <end position="160"/>
    </location>
</feature>
<dbReference type="EMBL" id="JAAAUQ010000851">
    <property type="protein sequence ID" value="KAF9147195.1"/>
    <property type="molecule type" value="Genomic_DNA"/>
</dbReference>
<dbReference type="AlphaFoldDB" id="A0A9P5V8K1"/>
<accession>A0A9P5V8K1</accession>
<gene>
    <name evidence="10" type="ORF">BG015_011209</name>
</gene>
<dbReference type="CDD" id="cd21176">
    <property type="entry name" value="LPMO_auxiliary-like"/>
    <property type="match status" value="1"/>
</dbReference>
<feature type="chain" id="PRO_5040137619" description="Copper acquisition factor BIM1-like domain-containing protein" evidence="8">
    <location>
        <begin position="19"/>
        <end position="204"/>
    </location>
</feature>
<dbReference type="OrthoDB" id="2146436at2759"/>
<evidence type="ECO:0000256" key="5">
    <source>
        <dbReference type="ARBA" id="ARBA00023180"/>
    </source>
</evidence>
<dbReference type="GO" id="GO:0012505">
    <property type="term" value="C:endomembrane system"/>
    <property type="evidence" value="ECO:0007669"/>
    <property type="project" value="UniProtKB-SubCell"/>
</dbReference>
<keyword evidence="6" id="KW-0449">Lipoprotein</keyword>
<evidence type="ECO:0000256" key="4">
    <source>
        <dbReference type="ARBA" id="ARBA00023136"/>
    </source>
</evidence>
<dbReference type="InterPro" id="IPR046936">
    <property type="entry name" value="BIM1-like"/>
</dbReference>
<keyword evidence="5" id="KW-0325">Glycoprotein</keyword>
<evidence type="ECO:0000256" key="3">
    <source>
        <dbReference type="ARBA" id="ARBA00022729"/>
    </source>
</evidence>
<evidence type="ECO:0000259" key="9">
    <source>
        <dbReference type="Pfam" id="PF20238"/>
    </source>
</evidence>
<organism evidence="10 11">
    <name type="scientific">Linnemannia schmuckeri</name>
    <dbReference type="NCBI Taxonomy" id="64567"/>
    <lineage>
        <taxon>Eukaryota</taxon>
        <taxon>Fungi</taxon>
        <taxon>Fungi incertae sedis</taxon>
        <taxon>Mucoromycota</taxon>
        <taxon>Mortierellomycotina</taxon>
        <taxon>Mortierellomycetes</taxon>
        <taxon>Mortierellales</taxon>
        <taxon>Mortierellaceae</taxon>
        <taxon>Linnemannia</taxon>
    </lineage>
</organism>
<dbReference type="GO" id="GO:0005886">
    <property type="term" value="C:plasma membrane"/>
    <property type="evidence" value="ECO:0007669"/>
    <property type="project" value="UniProtKB-SubCell"/>
</dbReference>
<dbReference type="PANTHER" id="PTHR34992">
    <property type="entry name" value="HYPHAL ANASTAMOSIS-7 PROTEIN"/>
    <property type="match status" value="1"/>
</dbReference>
<name>A0A9P5V8K1_9FUNG</name>
<evidence type="ECO:0000313" key="10">
    <source>
        <dbReference type="EMBL" id="KAF9147195.1"/>
    </source>
</evidence>
<proteinExistence type="predicted"/>
<protein>
    <recommendedName>
        <fullName evidence="9">Copper acquisition factor BIM1-like domain-containing protein</fullName>
    </recommendedName>
</protein>
<keyword evidence="3 8" id="KW-0732">Signal</keyword>
<evidence type="ECO:0000256" key="1">
    <source>
        <dbReference type="ARBA" id="ARBA00004236"/>
    </source>
</evidence>
<evidence type="ECO:0000256" key="2">
    <source>
        <dbReference type="ARBA" id="ARBA00022475"/>
    </source>
</evidence>